<evidence type="ECO:0000313" key="9">
    <source>
        <dbReference type="Proteomes" id="UP000245370"/>
    </source>
</evidence>
<comment type="subcellular location">
    <subcellularLocation>
        <location evidence="1">Cell membrane</location>
        <topology evidence="1">Multi-pass membrane protein</topology>
    </subcellularLocation>
</comment>
<evidence type="ECO:0000259" key="7">
    <source>
        <dbReference type="Pfam" id="PF12823"/>
    </source>
</evidence>
<evidence type="ECO:0000256" key="3">
    <source>
        <dbReference type="ARBA" id="ARBA00022692"/>
    </source>
</evidence>
<feature type="transmembrane region" description="Helical" evidence="6">
    <location>
        <begin position="42"/>
        <end position="61"/>
    </location>
</feature>
<name>A0A2U2XBW8_9FLAO</name>
<evidence type="ECO:0000256" key="5">
    <source>
        <dbReference type="ARBA" id="ARBA00023136"/>
    </source>
</evidence>
<evidence type="ECO:0000313" key="8">
    <source>
        <dbReference type="EMBL" id="PWH85267.1"/>
    </source>
</evidence>
<accession>A0A2U2XBW8</accession>
<feature type="transmembrane region" description="Helical" evidence="6">
    <location>
        <begin position="73"/>
        <end position="93"/>
    </location>
</feature>
<dbReference type="Proteomes" id="UP000245370">
    <property type="component" value="Unassembled WGS sequence"/>
</dbReference>
<dbReference type="PANTHER" id="PTHR40077">
    <property type="entry name" value="MEMBRANE PROTEIN-RELATED"/>
    <property type="match status" value="1"/>
</dbReference>
<dbReference type="Pfam" id="PF12823">
    <property type="entry name" value="DUF3817"/>
    <property type="match status" value="1"/>
</dbReference>
<evidence type="ECO:0000256" key="4">
    <source>
        <dbReference type="ARBA" id="ARBA00022989"/>
    </source>
</evidence>
<evidence type="ECO:0000256" key="1">
    <source>
        <dbReference type="ARBA" id="ARBA00004651"/>
    </source>
</evidence>
<sequence>MNFSTSLGILRVLALVEGISYLALGLTMPLKYMYEMPMPNKIVGMAHGFLFISYCIMVFVVNQDKKWSFMTNFWAYFASLIPFGTFVADAKIFKREQEKELISR</sequence>
<evidence type="ECO:0000256" key="2">
    <source>
        <dbReference type="ARBA" id="ARBA00022475"/>
    </source>
</evidence>
<dbReference type="PANTHER" id="PTHR40077:SF1">
    <property type="entry name" value="MEMBRANE PROTEIN"/>
    <property type="match status" value="1"/>
</dbReference>
<keyword evidence="4 6" id="KW-1133">Transmembrane helix</keyword>
<keyword evidence="5 6" id="KW-0472">Membrane</keyword>
<gene>
    <name evidence="8" type="ORF">DIT68_10030</name>
</gene>
<keyword evidence="9" id="KW-1185">Reference proteome</keyword>
<protein>
    <recommendedName>
        <fullName evidence="7">DUF3817 domain-containing protein</fullName>
    </recommendedName>
</protein>
<evidence type="ECO:0000256" key="6">
    <source>
        <dbReference type="SAM" id="Phobius"/>
    </source>
</evidence>
<dbReference type="AlphaFoldDB" id="A0A2U2XBW8"/>
<dbReference type="NCBIfam" id="TIGR03954">
    <property type="entry name" value="integ_memb_HG"/>
    <property type="match status" value="1"/>
</dbReference>
<keyword evidence="2" id="KW-1003">Cell membrane</keyword>
<feature type="transmembrane region" description="Helical" evidence="6">
    <location>
        <begin position="12"/>
        <end position="30"/>
    </location>
</feature>
<dbReference type="OrthoDB" id="1121311at2"/>
<feature type="domain" description="DUF3817" evidence="7">
    <location>
        <begin position="8"/>
        <end position="92"/>
    </location>
</feature>
<reference evidence="8 9" key="1">
    <citation type="submission" date="2018-05" db="EMBL/GenBank/DDBJ databases">
        <title>Brumimicrobium oceani sp. nov., isolated from coastal sediment.</title>
        <authorList>
            <person name="Kou Y."/>
        </authorList>
    </citation>
    <scope>NUCLEOTIDE SEQUENCE [LARGE SCALE GENOMIC DNA]</scope>
    <source>
        <strain evidence="8 9">C305</strain>
    </source>
</reference>
<dbReference type="RefSeq" id="WP_109359670.1">
    <property type="nucleotide sequence ID" value="NZ_QFRJ01000007.1"/>
</dbReference>
<organism evidence="8 9">
    <name type="scientific">Brumimicrobium oceani</name>
    <dbReference type="NCBI Taxonomy" id="2100725"/>
    <lineage>
        <taxon>Bacteria</taxon>
        <taxon>Pseudomonadati</taxon>
        <taxon>Bacteroidota</taxon>
        <taxon>Flavobacteriia</taxon>
        <taxon>Flavobacteriales</taxon>
        <taxon>Crocinitomicaceae</taxon>
        <taxon>Brumimicrobium</taxon>
    </lineage>
</organism>
<dbReference type="InterPro" id="IPR023845">
    <property type="entry name" value="DUF3817_TM"/>
</dbReference>
<keyword evidence="3 6" id="KW-0812">Transmembrane</keyword>
<reference evidence="8 9" key="2">
    <citation type="submission" date="2018-05" db="EMBL/GenBank/DDBJ databases">
        <authorList>
            <person name="Lanie J.A."/>
            <person name="Ng W.-L."/>
            <person name="Kazmierczak K.M."/>
            <person name="Andrzejewski T.M."/>
            <person name="Davidsen T.M."/>
            <person name="Wayne K.J."/>
            <person name="Tettelin H."/>
            <person name="Glass J.I."/>
            <person name="Rusch D."/>
            <person name="Podicherti R."/>
            <person name="Tsui H.-C.T."/>
            <person name="Winkler M.E."/>
        </authorList>
    </citation>
    <scope>NUCLEOTIDE SEQUENCE [LARGE SCALE GENOMIC DNA]</scope>
    <source>
        <strain evidence="8 9">C305</strain>
    </source>
</reference>
<proteinExistence type="predicted"/>
<dbReference type="GO" id="GO:0005886">
    <property type="term" value="C:plasma membrane"/>
    <property type="evidence" value="ECO:0007669"/>
    <property type="project" value="UniProtKB-SubCell"/>
</dbReference>
<dbReference type="EMBL" id="QFRJ01000007">
    <property type="protein sequence ID" value="PWH85267.1"/>
    <property type="molecule type" value="Genomic_DNA"/>
</dbReference>
<comment type="caution">
    <text evidence="8">The sequence shown here is derived from an EMBL/GenBank/DDBJ whole genome shotgun (WGS) entry which is preliminary data.</text>
</comment>